<dbReference type="AlphaFoldDB" id="A0AAV4U913"/>
<comment type="caution">
    <text evidence="1">The sequence shown here is derived from an EMBL/GenBank/DDBJ whole genome shotgun (WGS) entry which is preliminary data.</text>
</comment>
<dbReference type="Proteomes" id="UP001054945">
    <property type="component" value="Unassembled WGS sequence"/>
</dbReference>
<name>A0AAV4U913_CAEEX</name>
<keyword evidence="2" id="KW-1185">Reference proteome</keyword>
<protein>
    <submittedName>
        <fullName evidence="1">Uncharacterized protein</fullName>
    </submittedName>
</protein>
<evidence type="ECO:0000313" key="2">
    <source>
        <dbReference type="Proteomes" id="UP001054945"/>
    </source>
</evidence>
<accession>A0AAV4U913</accession>
<dbReference type="EMBL" id="BPLR01012487">
    <property type="protein sequence ID" value="GIY54234.1"/>
    <property type="molecule type" value="Genomic_DNA"/>
</dbReference>
<evidence type="ECO:0000313" key="1">
    <source>
        <dbReference type="EMBL" id="GIY54234.1"/>
    </source>
</evidence>
<gene>
    <name evidence="1" type="ORF">CEXT_294291</name>
</gene>
<sequence>MIISHAHSSFHKDCVLTDSPEVNEARISSRVADSQVGTKRGVQKAKNSLFSGIPEMKVNPVKTYEDKCLCSLVESEKPFTYPFFPGIPRIHITDSGIPSFILLPVVQLRLEID</sequence>
<organism evidence="1 2">
    <name type="scientific">Caerostris extrusa</name>
    <name type="common">Bark spider</name>
    <name type="synonym">Caerostris bankana</name>
    <dbReference type="NCBI Taxonomy" id="172846"/>
    <lineage>
        <taxon>Eukaryota</taxon>
        <taxon>Metazoa</taxon>
        <taxon>Ecdysozoa</taxon>
        <taxon>Arthropoda</taxon>
        <taxon>Chelicerata</taxon>
        <taxon>Arachnida</taxon>
        <taxon>Araneae</taxon>
        <taxon>Araneomorphae</taxon>
        <taxon>Entelegynae</taxon>
        <taxon>Araneoidea</taxon>
        <taxon>Araneidae</taxon>
        <taxon>Caerostris</taxon>
    </lineage>
</organism>
<reference evidence="1 2" key="1">
    <citation type="submission" date="2021-06" db="EMBL/GenBank/DDBJ databases">
        <title>Caerostris extrusa draft genome.</title>
        <authorList>
            <person name="Kono N."/>
            <person name="Arakawa K."/>
        </authorList>
    </citation>
    <scope>NUCLEOTIDE SEQUENCE [LARGE SCALE GENOMIC DNA]</scope>
</reference>
<proteinExistence type="predicted"/>